<protein>
    <submittedName>
        <fullName evidence="3">Uncharacterized protein</fullName>
    </submittedName>
</protein>
<evidence type="ECO:0000256" key="2">
    <source>
        <dbReference type="SAM" id="MobiDB-lite"/>
    </source>
</evidence>
<keyword evidence="4" id="KW-1185">Reference proteome</keyword>
<gene>
    <name evidence="3" type="ORF">NP493_452g04054</name>
</gene>
<feature type="region of interest" description="Disordered" evidence="2">
    <location>
        <begin position="643"/>
        <end position="664"/>
    </location>
</feature>
<reference evidence="3" key="1">
    <citation type="journal article" date="2023" name="Mol. Biol. Evol.">
        <title>Third-Generation Sequencing Reveals the Adaptive Role of the Epigenome in Three Deep-Sea Polychaetes.</title>
        <authorList>
            <person name="Perez M."/>
            <person name="Aroh O."/>
            <person name="Sun Y."/>
            <person name="Lan Y."/>
            <person name="Juniper S.K."/>
            <person name="Young C.R."/>
            <person name="Angers B."/>
            <person name="Qian P.Y."/>
        </authorList>
    </citation>
    <scope>NUCLEOTIDE SEQUENCE</scope>
    <source>
        <strain evidence="3">R07B-5</strain>
    </source>
</reference>
<feature type="coiled-coil region" evidence="1">
    <location>
        <begin position="740"/>
        <end position="767"/>
    </location>
</feature>
<organism evidence="3 4">
    <name type="scientific">Ridgeia piscesae</name>
    <name type="common">Tubeworm</name>
    <dbReference type="NCBI Taxonomy" id="27915"/>
    <lineage>
        <taxon>Eukaryota</taxon>
        <taxon>Metazoa</taxon>
        <taxon>Spiralia</taxon>
        <taxon>Lophotrochozoa</taxon>
        <taxon>Annelida</taxon>
        <taxon>Polychaeta</taxon>
        <taxon>Sedentaria</taxon>
        <taxon>Canalipalpata</taxon>
        <taxon>Sabellida</taxon>
        <taxon>Siboglinidae</taxon>
        <taxon>Ridgeia</taxon>
    </lineage>
</organism>
<feature type="compositionally biased region" description="Polar residues" evidence="2">
    <location>
        <begin position="646"/>
        <end position="657"/>
    </location>
</feature>
<dbReference type="Proteomes" id="UP001209878">
    <property type="component" value="Unassembled WGS sequence"/>
</dbReference>
<dbReference type="AlphaFoldDB" id="A0AAD9KZ56"/>
<keyword evidence="1" id="KW-0175">Coiled coil</keyword>
<evidence type="ECO:0000313" key="3">
    <source>
        <dbReference type="EMBL" id="KAK2180252.1"/>
    </source>
</evidence>
<comment type="caution">
    <text evidence="3">The sequence shown here is derived from an EMBL/GenBank/DDBJ whole genome shotgun (WGS) entry which is preliminary data.</text>
</comment>
<evidence type="ECO:0000313" key="4">
    <source>
        <dbReference type="Proteomes" id="UP001209878"/>
    </source>
</evidence>
<sequence>MLVGTHGDHLHTDINWQKKGEEVAACISMTERNWRENIQKEMDIVKSYSQVSPVRSRLDRLGHLLQARPLIQPTVHVVSCTTGQGLDAFKREMLSVALGGVHFRHLGRPIQPGTLQLYRQLLQLREEYGTVLMTSSEVKDVSMKHVSSEQALLTELHHLHLVGGIFDFGDSQCEDSSEYPDDAHVCVNPVALAHATCVTHIDNSFKAFKLDVGRFWPADARVRRPDPGALVKVLEEIPAHGTIREVLFPLLWQVKRILTLLEGWGILMPHTPSTSHATHLELPHYPGLSTHARYYAPLLDAMPDNRPQLNWSPRPYRGDVQLGWRYVFPHAPPSDMLKKLLCMCRGVVNNANYEYQWRTGLLQKIGEATICVEYEKKQFDISCRANADDCEAVTTSVELLWAHLCVFVQTVEKCLNKVPGLFHKVLLVSIDPVTSVVILLQVLLVSIDPVTSVVILLCRCYWCLTSCHPAVMVSVLLVSIDPVTSVVILSAGVTAVCKPSDVLLVSIDPVTSVVILSAGVTGVYRPSDVLLVPMGAAFYGGEVIGSDKAWPLLQCLDSLEKEENINFIDNRLARSLSVPLLFPFPRFSDVRGWVDFIVSKRDMIFSLMENNDCSLTPATDDQRSLPDSNRKVRQQNFRDKAVSWSMDETSPSVNSGVTKKWKEPARPIGSDLDLDRTEVMDTPQKALRWSNKDCSTASDICDETHESLQANARQFAKQLVASVLANSVAQCIRLECESTRSNYQHSINTMKAEVARLTAEAVKAAQAGRGEDAAQGVMLVAYRMQQALDKQELMFRSVRSAMCAIL</sequence>
<proteinExistence type="predicted"/>
<accession>A0AAD9KZ56</accession>
<dbReference type="EMBL" id="JAODUO010000452">
    <property type="protein sequence ID" value="KAK2180252.1"/>
    <property type="molecule type" value="Genomic_DNA"/>
</dbReference>
<name>A0AAD9KZ56_RIDPI</name>
<evidence type="ECO:0000256" key="1">
    <source>
        <dbReference type="SAM" id="Coils"/>
    </source>
</evidence>